<dbReference type="EMBL" id="QTSX02003080">
    <property type="protein sequence ID" value="KAJ9071944.1"/>
    <property type="molecule type" value="Genomic_DNA"/>
</dbReference>
<dbReference type="Proteomes" id="UP001165960">
    <property type="component" value="Unassembled WGS sequence"/>
</dbReference>
<reference evidence="1" key="1">
    <citation type="submission" date="2022-04" db="EMBL/GenBank/DDBJ databases">
        <title>Genome of the entomopathogenic fungus Entomophthora muscae.</title>
        <authorList>
            <person name="Elya C."/>
            <person name="Lovett B.R."/>
            <person name="Lee E."/>
            <person name="Macias A.M."/>
            <person name="Hajek A.E."/>
            <person name="De Bivort B.L."/>
            <person name="Kasson M.T."/>
            <person name="De Fine Licht H.H."/>
            <person name="Stajich J.E."/>
        </authorList>
    </citation>
    <scope>NUCLEOTIDE SEQUENCE</scope>
    <source>
        <strain evidence="1">Berkeley</strain>
    </source>
</reference>
<keyword evidence="2" id="KW-1185">Reference proteome</keyword>
<protein>
    <submittedName>
        <fullName evidence="1">Uncharacterized protein</fullName>
    </submittedName>
</protein>
<proteinExistence type="predicted"/>
<gene>
    <name evidence="1" type="ORF">DSO57_1032231</name>
</gene>
<sequence>MFHTRSLPVSKPLHFANFQHRVFIEVKSALACTAASMRTVTPRPLKFSWFQLVPWIKSVPAKEKTLNSLVPQDMLVPLLKFATFPLAPVLVIIWTTFPDLWAQISSSVHYVGDNYTHFMQLFEDIPGRAQDLLVSRKKLVKSLTCDNLKLFHLDPVSLPPSKVNSPIPPLSLKPKYAASEEDLVPRSTLPGGPLGYLMVYS</sequence>
<name>A0ACC2TBA4_9FUNG</name>
<comment type="caution">
    <text evidence="1">The sequence shown here is derived from an EMBL/GenBank/DDBJ whole genome shotgun (WGS) entry which is preliminary data.</text>
</comment>
<accession>A0ACC2TBA4</accession>
<evidence type="ECO:0000313" key="1">
    <source>
        <dbReference type="EMBL" id="KAJ9071944.1"/>
    </source>
</evidence>
<organism evidence="1 2">
    <name type="scientific">Entomophthora muscae</name>
    <dbReference type="NCBI Taxonomy" id="34485"/>
    <lineage>
        <taxon>Eukaryota</taxon>
        <taxon>Fungi</taxon>
        <taxon>Fungi incertae sedis</taxon>
        <taxon>Zoopagomycota</taxon>
        <taxon>Entomophthoromycotina</taxon>
        <taxon>Entomophthoromycetes</taxon>
        <taxon>Entomophthorales</taxon>
        <taxon>Entomophthoraceae</taxon>
        <taxon>Entomophthora</taxon>
    </lineage>
</organism>
<evidence type="ECO:0000313" key="2">
    <source>
        <dbReference type="Proteomes" id="UP001165960"/>
    </source>
</evidence>